<dbReference type="InterPro" id="IPR014746">
    <property type="entry name" value="Gln_synth/guanido_kin_cat_dom"/>
</dbReference>
<dbReference type="GO" id="GO:0006750">
    <property type="term" value="P:glutathione biosynthetic process"/>
    <property type="evidence" value="ECO:0007669"/>
    <property type="project" value="InterPro"/>
</dbReference>
<dbReference type="Gene3D" id="3.30.590.20">
    <property type="match status" value="1"/>
</dbReference>
<dbReference type="EMBL" id="CP001719">
    <property type="protein sequence ID" value="ADC46314.1"/>
    <property type="molecule type" value="Genomic_DNA"/>
</dbReference>
<evidence type="ECO:0000256" key="2">
    <source>
        <dbReference type="ARBA" id="ARBA00022598"/>
    </source>
</evidence>
<dbReference type="Proteomes" id="UP000008680">
    <property type="component" value="Chromosome"/>
</dbReference>
<dbReference type="eggNOG" id="ENOG502N56R">
    <property type="taxonomic scope" value="Archaea"/>
</dbReference>
<evidence type="ECO:0000256" key="4">
    <source>
        <dbReference type="ARBA" id="ARBA00022840"/>
    </source>
</evidence>
<proteinExistence type="predicted"/>
<dbReference type="Pfam" id="PF04107">
    <property type="entry name" value="GCS2"/>
    <property type="match status" value="1"/>
</dbReference>
<dbReference type="SUPFAM" id="SSF55931">
    <property type="entry name" value="Glutamine synthetase/guanido kinase"/>
    <property type="match status" value="1"/>
</dbReference>
<dbReference type="HOGENOM" id="CLU_1149828_0_0_2"/>
<dbReference type="PANTHER" id="PTHR34378:SF1">
    <property type="entry name" value="GLUTAMATE--CYSTEINE LIGASE, CHLOROPLASTIC"/>
    <property type="match status" value="1"/>
</dbReference>
<dbReference type="InterPro" id="IPR035434">
    <property type="entry name" value="GCL_bact_plant"/>
</dbReference>
<dbReference type="PATRIC" id="fig|634498.28.peg.465"/>
<dbReference type="KEGG" id="mru:mru_0463"/>
<dbReference type="OrthoDB" id="76706at2157"/>
<dbReference type="PANTHER" id="PTHR34378">
    <property type="entry name" value="GLUTAMATE--CYSTEINE LIGASE, CHLOROPLASTIC"/>
    <property type="match status" value="1"/>
</dbReference>
<name>D3E131_METRM</name>
<accession>D3E131</accession>
<protein>
    <recommendedName>
        <fullName evidence="1">glutamate--cysteine ligase</fullName>
        <ecNumber evidence="1">6.3.2.2</ecNumber>
    </recommendedName>
</protein>
<dbReference type="InterPro" id="IPR006336">
    <property type="entry name" value="GCS2"/>
</dbReference>
<evidence type="ECO:0000313" key="5">
    <source>
        <dbReference type="EMBL" id="ADC46314.1"/>
    </source>
</evidence>
<dbReference type="GO" id="GO:0005524">
    <property type="term" value="F:ATP binding"/>
    <property type="evidence" value="ECO:0007669"/>
    <property type="project" value="UniProtKB-KW"/>
</dbReference>
<evidence type="ECO:0000313" key="6">
    <source>
        <dbReference type="Proteomes" id="UP000008680"/>
    </source>
</evidence>
<organism evidence="5 6">
    <name type="scientific">Methanobrevibacter ruminantium (strain ATCC 35063 / DSM 1093 / JCM 13430 / OCM 146 / M1)</name>
    <name type="common">Methanobacterium ruminantium</name>
    <dbReference type="NCBI Taxonomy" id="634498"/>
    <lineage>
        <taxon>Archaea</taxon>
        <taxon>Methanobacteriati</taxon>
        <taxon>Methanobacteriota</taxon>
        <taxon>Methanomada group</taxon>
        <taxon>Methanobacteria</taxon>
        <taxon>Methanobacteriales</taxon>
        <taxon>Methanobacteriaceae</taxon>
        <taxon>Methanobrevibacter</taxon>
    </lineage>
</organism>
<evidence type="ECO:0000256" key="1">
    <source>
        <dbReference type="ARBA" id="ARBA00012220"/>
    </source>
</evidence>
<dbReference type="EC" id="6.3.2.2" evidence="1"/>
<dbReference type="GeneID" id="8770103"/>
<evidence type="ECO:0000256" key="3">
    <source>
        <dbReference type="ARBA" id="ARBA00022741"/>
    </source>
</evidence>
<gene>
    <name evidence="5" type="primary">gshA1</name>
    <name evidence="5" type="ordered locus">mru_0463</name>
</gene>
<dbReference type="AlphaFoldDB" id="D3E131"/>
<dbReference type="RefSeq" id="WP_012955265.1">
    <property type="nucleotide sequence ID" value="NC_013790.1"/>
</dbReference>
<keyword evidence="6" id="KW-1185">Reference proteome</keyword>
<dbReference type="GO" id="GO:0004357">
    <property type="term" value="F:glutamate-cysteine ligase activity"/>
    <property type="evidence" value="ECO:0007669"/>
    <property type="project" value="UniProtKB-EC"/>
</dbReference>
<keyword evidence="3" id="KW-0547">Nucleotide-binding</keyword>
<sequence>MCKDGISDEALREKLYQAFLEPTKKDKKEYIGIEIEMPIINLNKEAVDFKVVHKVTRDFSEEFDNFELEGIDYDGNIYALRDKASDDIICYGCSYNNIEFAMGKEENLFSVNERFLKYYSYFKDKFEEHGHTLTGMGINPYRKYNNEVPIPNERYLMLFHHLKSSSDYVGMEFHQYPAYGMFSSASQVQLDVPYDELVDNINVFSKLEPIKALLFSNSVFWKRMKTIFALEISYGNSVPMA</sequence>
<keyword evidence="4" id="KW-0067">ATP-binding</keyword>
<keyword evidence="2 5" id="KW-0436">Ligase</keyword>
<reference evidence="5 6" key="1">
    <citation type="journal article" date="2010" name="PLoS ONE">
        <title>The genome sequence of the rumen methanogen Methanobrevibacter ruminantium reveals new possibilities for controlling ruminant methane emissions.</title>
        <authorList>
            <person name="Leahy S.C."/>
            <person name="Kelly W.J."/>
            <person name="Altermann E."/>
            <person name="Ronimus R.S."/>
            <person name="Yeoman C.J."/>
            <person name="Pacheco D.M."/>
            <person name="Li D."/>
            <person name="Kong Z."/>
            <person name="McTavish S."/>
            <person name="Sang C."/>
            <person name="Lambie S.C."/>
            <person name="Janssen P.H."/>
            <person name="Dey D."/>
            <person name="Attwood G.T."/>
        </authorList>
    </citation>
    <scope>NUCLEOTIDE SEQUENCE [LARGE SCALE GENOMIC DNA]</scope>
    <source>
        <strain evidence="6">ATCC 35063 / DSM 1093 / JCM 13430 / OCM 146 / M1</strain>
    </source>
</reference>
<dbReference type="STRING" id="634498.mru_0463"/>